<reference evidence="3" key="1">
    <citation type="submission" date="2017-07" db="EMBL/GenBank/DDBJ databases">
        <title>Taro Niue Genome Assembly and Annotation.</title>
        <authorList>
            <person name="Atibalentja N."/>
            <person name="Keating K."/>
            <person name="Fields C.J."/>
        </authorList>
    </citation>
    <scope>NUCLEOTIDE SEQUENCE</scope>
    <source>
        <strain evidence="3">Niue_2</strain>
        <tissue evidence="3">Leaf</tissue>
    </source>
</reference>
<feature type="compositionally biased region" description="Polar residues" evidence="1">
    <location>
        <begin position="178"/>
        <end position="190"/>
    </location>
</feature>
<dbReference type="InterPro" id="IPR005162">
    <property type="entry name" value="Retrotrans_gag_dom"/>
</dbReference>
<proteinExistence type="predicted"/>
<dbReference type="AlphaFoldDB" id="A0A843VMG3"/>
<name>A0A843VMG3_COLES</name>
<keyword evidence="4" id="KW-1185">Reference proteome</keyword>
<feature type="region of interest" description="Disordered" evidence="1">
    <location>
        <begin position="173"/>
        <end position="244"/>
    </location>
</feature>
<comment type="caution">
    <text evidence="3">The sequence shown here is derived from an EMBL/GenBank/DDBJ whole genome shotgun (WGS) entry which is preliminary data.</text>
</comment>
<gene>
    <name evidence="3" type="ORF">Taro_028211</name>
</gene>
<evidence type="ECO:0000259" key="2">
    <source>
        <dbReference type="Pfam" id="PF03732"/>
    </source>
</evidence>
<evidence type="ECO:0000313" key="4">
    <source>
        <dbReference type="Proteomes" id="UP000652761"/>
    </source>
</evidence>
<dbReference type="Proteomes" id="UP000652761">
    <property type="component" value="Unassembled WGS sequence"/>
</dbReference>
<dbReference type="PANTHER" id="PTHR33223">
    <property type="entry name" value="CCHC-TYPE DOMAIN-CONTAINING PROTEIN"/>
    <property type="match status" value="1"/>
</dbReference>
<evidence type="ECO:0000256" key="1">
    <source>
        <dbReference type="SAM" id="MobiDB-lite"/>
    </source>
</evidence>
<feature type="domain" description="Retrotransposon gag" evidence="2">
    <location>
        <begin position="41"/>
        <end position="106"/>
    </location>
</feature>
<feature type="non-terminal residue" evidence="3">
    <location>
        <position position="244"/>
    </location>
</feature>
<dbReference type="Pfam" id="PF03732">
    <property type="entry name" value="Retrotrans_gag"/>
    <property type="match status" value="1"/>
</dbReference>
<feature type="compositionally biased region" description="Basic and acidic residues" evidence="1">
    <location>
        <begin position="191"/>
        <end position="202"/>
    </location>
</feature>
<feature type="compositionally biased region" description="Basic residues" evidence="1">
    <location>
        <begin position="235"/>
        <end position="244"/>
    </location>
</feature>
<feature type="compositionally biased region" description="Basic and acidic residues" evidence="1">
    <location>
        <begin position="215"/>
        <end position="230"/>
    </location>
</feature>
<organism evidence="3 4">
    <name type="scientific">Colocasia esculenta</name>
    <name type="common">Wild taro</name>
    <name type="synonym">Arum esculentum</name>
    <dbReference type="NCBI Taxonomy" id="4460"/>
    <lineage>
        <taxon>Eukaryota</taxon>
        <taxon>Viridiplantae</taxon>
        <taxon>Streptophyta</taxon>
        <taxon>Embryophyta</taxon>
        <taxon>Tracheophyta</taxon>
        <taxon>Spermatophyta</taxon>
        <taxon>Magnoliopsida</taxon>
        <taxon>Liliopsida</taxon>
        <taxon>Araceae</taxon>
        <taxon>Aroideae</taxon>
        <taxon>Colocasieae</taxon>
        <taxon>Colocasia</taxon>
    </lineage>
</organism>
<protein>
    <recommendedName>
        <fullName evidence="2">Retrotransposon gag domain-containing protein</fullName>
    </recommendedName>
</protein>
<evidence type="ECO:0000313" key="3">
    <source>
        <dbReference type="EMBL" id="MQL95537.1"/>
    </source>
</evidence>
<dbReference type="OrthoDB" id="1737504at2759"/>
<sequence length="244" mass="27231">NNFSKDPFTPPLGSSTGQHHVHGFESHMVFHGASDVTKCRAFPATLKETARAWFKALPAGSISSFHQLKKSFSDYFLVGWSQPCTTASLLSVRQKKGEALLDYVKRTLGVQQSPTLADLLFIAQRHAACEESLAVSRAEQANSPRNGKNLIRSFGFSEEVSTTCLPSAAKPYRELDMTNGTTPGQELFSSEDQRGTRPKAEVFSKTSGRRALQLDLRRTHEPLDIEESRFEQNTTRKKRKKGQR</sequence>
<dbReference type="PANTHER" id="PTHR33223:SF10">
    <property type="entry name" value="AMINOTRANSFERASE-LIKE PLANT MOBILE DOMAIN-CONTAINING PROTEIN"/>
    <property type="match status" value="1"/>
</dbReference>
<accession>A0A843VMG3</accession>
<dbReference type="EMBL" id="NMUH01001803">
    <property type="protein sequence ID" value="MQL95537.1"/>
    <property type="molecule type" value="Genomic_DNA"/>
</dbReference>